<evidence type="ECO:0000259" key="17">
    <source>
        <dbReference type="Pfam" id="PF03443"/>
    </source>
</evidence>
<evidence type="ECO:0000313" key="19">
    <source>
        <dbReference type="Proteomes" id="UP001152607"/>
    </source>
</evidence>
<dbReference type="GO" id="GO:0004497">
    <property type="term" value="F:monooxygenase activity"/>
    <property type="evidence" value="ECO:0007669"/>
    <property type="project" value="UniProtKB-KW"/>
</dbReference>
<keyword evidence="3" id="KW-0964">Secreted</keyword>
<evidence type="ECO:0000256" key="1">
    <source>
        <dbReference type="ARBA" id="ARBA00001973"/>
    </source>
</evidence>
<name>A0A9W4UCC7_9PLEO</name>
<keyword evidence="19" id="KW-1185">Reference proteome</keyword>
<evidence type="ECO:0000256" key="4">
    <source>
        <dbReference type="ARBA" id="ARBA00022723"/>
    </source>
</evidence>
<evidence type="ECO:0000313" key="18">
    <source>
        <dbReference type="EMBL" id="CAI6332759.1"/>
    </source>
</evidence>
<organism evidence="18 19">
    <name type="scientific">Periconia digitata</name>
    <dbReference type="NCBI Taxonomy" id="1303443"/>
    <lineage>
        <taxon>Eukaryota</taxon>
        <taxon>Fungi</taxon>
        <taxon>Dikarya</taxon>
        <taxon>Ascomycota</taxon>
        <taxon>Pezizomycotina</taxon>
        <taxon>Dothideomycetes</taxon>
        <taxon>Pleosporomycetidae</taxon>
        <taxon>Pleosporales</taxon>
        <taxon>Massarineae</taxon>
        <taxon>Periconiaceae</taxon>
        <taxon>Periconia</taxon>
    </lineage>
</organism>
<sequence>MKITLQQLTLLALQGLHQANGHYFGPNWDYSGETAMCGRNATLPLFGIETLKLEAGSTIGFAAMSLRDEKEHENLGEMNFTIPASTPPGKYLFRAEHLNINSAYKVTEMYINCAHIEVTGSGSGTPGPVTKFPGAFDARDPGIWLPGPMMRPVEPLDELKNWQGAGPAVWRG</sequence>
<evidence type="ECO:0000256" key="12">
    <source>
        <dbReference type="ARBA" id="ARBA00023326"/>
    </source>
</evidence>
<dbReference type="InterPro" id="IPR005103">
    <property type="entry name" value="AA9_LPMO"/>
</dbReference>
<evidence type="ECO:0000256" key="7">
    <source>
        <dbReference type="ARBA" id="ARBA00023002"/>
    </source>
</evidence>
<evidence type="ECO:0000256" key="5">
    <source>
        <dbReference type="ARBA" id="ARBA00022729"/>
    </source>
</evidence>
<evidence type="ECO:0000256" key="3">
    <source>
        <dbReference type="ARBA" id="ARBA00022525"/>
    </source>
</evidence>
<comment type="cofactor">
    <cofactor evidence="1">
        <name>Cu(2+)</name>
        <dbReference type="ChEBI" id="CHEBI:29036"/>
    </cofactor>
</comment>
<evidence type="ECO:0000256" key="11">
    <source>
        <dbReference type="ARBA" id="ARBA00023277"/>
    </source>
</evidence>
<evidence type="ECO:0000256" key="8">
    <source>
        <dbReference type="ARBA" id="ARBA00023008"/>
    </source>
</evidence>
<keyword evidence="11" id="KW-0119">Carbohydrate metabolism</keyword>
<keyword evidence="10" id="KW-1015">Disulfide bond</keyword>
<reference evidence="18" key="1">
    <citation type="submission" date="2023-01" db="EMBL/GenBank/DDBJ databases">
        <authorList>
            <person name="Van Ghelder C."/>
            <person name="Rancurel C."/>
        </authorList>
    </citation>
    <scope>NUCLEOTIDE SEQUENCE</scope>
    <source>
        <strain evidence="18">CNCM I-4278</strain>
    </source>
</reference>
<accession>A0A9W4UCC7</accession>
<proteinExistence type="inferred from homology"/>
<feature type="chain" id="PRO_5040746561" description="lytic cellulose monooxygenase (C4-dehydrogenating)" evidence="16">
    <location>
        <begin position="22"/>
        <end position="172"/>
    </location>
</feature>
<dbReference type="GO" id="GO:0046872">
    <property type="term" value="F:metal ion binding"/>
    <property type="evidence" value="ECO:0007669"/>
    <property type="project" value="UniProtKB-KW"/>
</dbReference>
<comment type="similarity">
    <text evidence="13">Belongs to the polysaccharide monooxygenase AA9 family.</text>
</comment>
<dbReference type="EMBL" id="CAOQHR010000003">
    <property type="protein sequence ID" value="CAI6332759.1"/>
    <property type="molecule type" value="Genomic_DNA"/>
</dbReference>
<keyword evidence="9" id="KW-0503">Monooxygenase</keyword>
<feature type="signal peptide" evidence="16">
    <location>
        <begin position="1"/>
        <end position="21"/>
    </location>
</feature>
<evidence type="ECO:0000256" key="2">
    <source>
        <dbReference type="ARBA" id="ARBA00004613"/>
    </source>
</evidence>
<dbReference type="GO" id="GO:0005576">
    <property type="term" value="C:extracellular region"/>
    <property type="evidence" value="ECO:0007669"/>
    <property type="project" value="UniProtKB-SubCell"/>
</dbReference>
<dbReference type="GO" id="GO:0030245">
    <property type="term" value="P:cellulose catabolic process"/>
    <property type="evidence" value="ECO:0007669"/>
    <property type="project" value="UniProtKB-KW"/>
</dbReference>
<keyword evidence="8" id="KW-0186">Copper</keyword>
<evidence type="ECO:0000256" key="6">
    <source>
        <dbReference type="ARBA" id="ARBA00023001"/>
    </source>
</evidence>
<keyword evidence="4" id="KW-0479">Metal-binding</keyword>
<protein>
    <recommendedName>
        <fullName evidence="15">lytic cellulose monooxygenase (C4-dehydrogenating)</fullName>
        <ecNumber evidence="15">1.14.99.56</ecNumber>
    </recommendedName>
</protein>
<dbReference type="Pfam" id="PF03443">
    <property type="entry name" value="AA9"/>
    <property type="match status" value="1"/>
</dbReference>
<comment type="caution">
    <text evidence="18">The sequence shown here is derived from an EMBL/GenBank/DDBJ whole genome shotgun (WGS) entry which is preliminary data.</text>
</comment>
<feature type="domain" description="Auxiliary Activity family 9 catalytic" evidence="17">
    <location>
        <begin position="71"/>
        <end position="144"/>
    </location>
</feature>
<dbReference type="EC" id="1.14.99.56" evidence="15"/>
<evidence type="ECO:0000256" key="9">
    <source>
        <dbReference type="ARBA" id="ARBA00023033"/>
    </source>
</evidence>
<keyword evidence="6" id="KW-0136">Cellulose degradation</keyword>
<evidence type="ECO:0000256" key="10">
    <source>
        <dbReference type="ARBA" id="ARBA00023157"/>
    </source>
</evidence>
<dbReference type="PANTHER" id="PTHR33353">
    <property type="entry name" value="PUTATIVE (AFU_ORTHOLOGUE AFUA_1G12560)-RELATED"/>
    <property type="match status" value="1"/>
</dbReference>
<dbReference type="PANTHER" id="PTHR33353:SF10">
    <property type="entry name" value="ENDO-BETA-1,4-GLUCANASE D"/>
    <property type="match status" value="1"/>
</dbReference>
<dbReference type="Gene3D" id="2.70.50.70">
    <property type="match status" value="1"/>
</dbReference>
<evidence type="ECO:0000256" key="13">
    <source>
        <dbReference type="ARBA" id="ARBA00044502"/>
    </source>
</evidence>
<dbReference type="AlphaFoldDB" id="A0A9W4UCC7"/>
<evidence type="ECO:0000256" key="14">
    <source>
        <dbReference type="ARBA" id="ARBA00045077"/>
    </source>
</evidence>
<dbReference type="InterPro" id="IPR049892">
    <property type="entry name" value="AA9"/>
</dbReference>
<evidence type="ECO:0000256" key="15">
    <source>
        <dbReference type="ARBA" id="ARBA00047174"/>
    </source>
</evidence>
<evidence type="ECO:0000256" key="16">
    <source>
        <dbReference type="SAM" id="SignalP"/>
    </source>
</evidence>
<dbReference type="OrthoDB" id="6038816at2759"/>
<keyword evidence="7" id="KW-0560">Oxidoreductase</keyword>
<keyword evidence="5 16" id="KW-0732">Signal</keyword>
<comment type="catalytic activity">
    <reaction evidence="14">
        <text>[(1-&gt;4)-beta-D-glucosyl]n+m + reduced acceptor + O2 = 4-dehydro-beta-D-glucosyl-[(1-&gt;4)-beta-D-glucosyl]n-1 + [(1-&gt;4)-beta-D-glucosyl]m + acceptor + H2O.</text>
        <dbReference type="EC" id="1.14.99.56"/>
    </reaction>
</comment>
<gene>
    <name evidence="18" type="ORF">PDIGIT_LOCUS5789</name>
</gene>
<dbReference type="Proteomes" id="UP001152607">
    <property type="component" value="Unassembled WGS sequence"/>
</dbReference>
<keyword evidence="12" id="KW-0624">Polysaccharide degradation</keyword>
<comment type="subcellular location">
    <subcellularLocation>
        <location evidence="2">Secreted</location>
    </subcellularLocation>
</comment>